<evidence type="ECO:0000313" key="2">
    <source>
        <dbReference type="EMBL" id="TQV77524.1"/>
    </source>
</evidence>
<proteinExistence type="predicted"/>
<feature type="chain" id="PRO_5021989150" description="DUF3574 domain-containing protein" evidence="1">
    <location>
        <begin position="19"/>
        <end position="123"/>
    </location>
</feature>
<dbReference type="EMBL" id="VIKR01000001">
    <property type="protein sequence ID" value="TQV77524.1"/>
    <property type="molecule type" value="Genomic_DNA"/>
</dbReference>
<gene>
    <name evidence="2" type="ORF">FLL45_06160</name>
</gene>
<keyword evidence="3" id="KW-1185">Reference proteome</keyword>
<dbReference type="AlphaFoldDB" id="A0A545TJW9"/>
<reference evidence="2 3" key="1">
    <citation type="submission" date="2019-06" db="EMBL/GenBank/DDBJ databases">
        <title>Draft genome of Aliikangiella marina GYP-15.</title>
        <authorList>
            <person name="Wang G."/>
        </authorList>
    </citation>
    <scope>NUCLEOTIDE SEQUENCE [LARGE SCALE GENOMIC DNA]</scope>
    <source>
        <strain evidence="2 3">GYP-15</strain>
    </source>
</reference>
<accession>A0A545TJW9</accession>
<feature type="signal peptide" evidence="1">
    <location>
        <begin position="1"/>
        <end position="18"/>
    </location>
</feature>
<dbReference type="OrthoDB" id="6197762at2"/>
<evidence type="ECO:0000313" key="3">
    <source>
        <dbReference type="Proteomes" id="UP000317839"/>
    </source>
</evidence>
<keyword evidence="1" id="KW-0732">Signal</keyword>
<sequence length="123" mass="14577">MRLLLFVLFLSYSVTGFAKKPEHADVSTDKNQNMIIWSETADSWLTVESFWQEYAKQKGGLTWGQGSDYPEYSQVKERDTFMVELEQGPCLMEFFHERWRRANDVIRWNEKLNEYGGCPFVFD</sequence>
<evidence type="ECO:0000256" key="1">
    <source>
        <dbReference type="SAM" id="SignalP"/>
    </source>
</evidence>
<comment type="caution">
    <text evidence="2">The sequence shown here is derived from an EMBL/GenBank/DDBJ whole genome shotgun (WGS) entry which is preliminary data.</text>
</comment>
<protein>
    <recommendedName>
        <fullName evidence="4">DUF3574 domain-containing protein</fullName>
    </recommendedName>
</protein>
<name>A0A545TJW9_9GAMM</name>
<evidence type="ECO:0008006" key="4">
    <source>
        <dbReference type="Google" id="ProtNLM"/>
    </source>
</evidence>
<organism evidence="2 3">
    <name type="scientific">Aliikangiella marina</name>
    <dbReference type="NCBI Taxonomy" id="1712262"/>
    <lineage>
        <taxon>Bacteria</taxon>
        <taxon>Pseudomonadati</taxon>
        <taxon>Pseudomonadota</taxon>
        <taxon>Gammaproteobacteria</taxon>
        <taxon>Oceanospirillales</taxon>
        <taxon>Pleioneaceae</taxon>
        <taxon>Aliikangiella</taxon>
    </lineage>
</organism>
<dbReference type="RefSeq" id="WP_142941096.1">
    <property type="nucleotide sequence ID" value="NZ_VIKR01000001.1"/>
</dbReference>
<dbReference type="Proteomes" id="UP000317839">
    <property type="component" value="Unassembled WGS sequence"/>
</dbReference>